<dbReference type="RefSeq" id="WP_302243802.1">
    <property type="nucleotide sequence ID" value="NZ_JAULJQ010000002.1"/>
</dbReference>
<dbReference type="InterPro" id="IPR005122">
    <property type="entry name" value="Uracil-DNA_glycosylase-like"/>
</dbReference>
<sequence>MTLQEKQNKLNELYKPFFNNVKDKVGDDIGQYGNPLLIDLAKTNNINTDVMIFGQETDTWYNDIKDIDKLIEIYSNFLNNKLEARRLFWQCFRKWLGDENGVYVWNNLSKMDYHSNGGSRSILKCPNKKILEESAEIIKKEIEIIEPKIIIFLSGPYYDFIIENYLGGKKKVLEIAKENQLCEFELEGFENIKSFRTYHPRYLNTKGDLKNKIVEFLRAKIYK</sequence>
<feature type="domain" description="Uracil-DNA glycosylase-like" evidence="1">
    <location>
        <begin position="45"/>
        <end position="215"/>
    </location>
</feature>
<dbReference type="EMBL" id="JAULJQ010000002">
    <property type="protein sequence ID" value="MDO2409015.1"/>
    <property type="molecule type" value="Genomic_DNA"/>
</dbReference>
<keyword evidence="3" id="KW-1185">Reference proteome</keyword>
<organism evidence="2 3">
    <name type="scientific">Campylobacter magnus</name>
    <dbReference type="NCBI Taxonomy" id="3026462"/>
    <lineage>
        <taxon>Bacteria</taxon>
        <taxon>Pseudomonadati</taxon>
        <taxon>Campylobacterota</taxon>
        <taxon>Epsilonproteobacteria</taxon>
        <taxon>Campylobacterales</taxon>
        <taxon>Campylobacteraceae</taxon>
        <taxon>Campylobacter</taxon>
    </lineage>
</organism>
<dbReference type="Proteomes" id="UP001171111">
    <property type="component" value="Unassembled WGS sequence"/>
</dbReference>
<evidence type="ECO:0000313" key="3">
    <source>
        <dbReference type="Proteomes" id="UP001171111"/>
    </source>
</evidence>
<dbReference type="InterPro" id="IPR036895">
    <property type="entry name" value="Uracil-DNA_glycosylase-like_sf"/>
</dbReference>
<evidence type="ECO:0000313" key="2">
    <source>
        <dbReference type="EMBL" id="MDO2409015.1"/>
    </source>
</evidence>
<comment type="caution">
    <text evidence="2">The sequence shown here is derived from an EMBL/GenBank/DDBJ whole genome shotgun (WGS) entry which is preliminary data.</text>
</comment>
<dbReference type="Gene3D" id="3.40.470.10">
    <property type="entry name" value="Uracil-DNA glycosylase-like domain"/>
    <property type="match status" value="1"/>
</dbReference>
<gene>
    <name evidence="2" type="ORF">Q2362_02730</name>
</gene>
<protein>
    <recommendedName>
        <fullName evidence="1">Uracil-DNA glycosylase-like domain-containing protein</fullName>
    </recommendedName>
</protein>
<dbReference type="Pfam" id="PF03167">
    <property type="entry name" value="UDG"/>
    <property type="match status" value="1"/>
</dbReference>
<reference evidence="2 3" key="1">
    <citation type="submission" date="2023-06" db="EMBL/GenBank/DDBJ databases">
        <title>Campylobacter magnum sp. nov., isolated from cecal contents of domestic pigs (Sus scrofa domesticus).</title>
        <authorList>
            <person name="Papic B."/>
            <person name="Gruntar I."/>
        </authorList>
    </citation>
    <scope>NUCLEOTIDE SEQUENCE [LARGE SCALE GENOMIC DNA]</scope>
    <source>
        <strain evidence="3">34484-21</strain>
    </source>
</reference>
<proteinExistence type="predicted"/>
<accession>A0ABT8T6Z5</accession>
<name>A0ABT8T6Z5_9BACT</name>
<evidence type="ECO:0000259" key="1">
    <source>
        <dbReference type="Pfam" id="PF03167"/>
    </source>
</evidence>